<name>A0A814SHY1_9BILA</name>
<dbReference type="InterPro" id="IPR000742">
    <property type="entry name" value="EGF"/>
</dbReference>
<dbReference type="SUPFAM" id="SSF81321">
    <property type="entry name" value="Family A G protein-coupled receptor-like"/>
    <property type="match status" value="1"/>
</dbReference>
<keyword evidence="4 11" id="KW-1133">Transmembrane helix</keyword>
<evidence type="ECO:0000256" key="7">
    <source>
        <dbReference type="ARBA" id="ARBA00023170"/>
    </source>
</evidence>
<feature type="transmembrane region" description="Helical" evidence="11">
    <location>
        <begin position="1204"/>
        <end position="1230"/>
    </location>
</feature>
<dbReference type="EMBL" id="CAJNOM010000271">
    <property type="protein sequence ID" value="CAF1306559.1"/>
    <property type="molecule type" value="Genomic_DNA"/>
</dbReference>
<feature type="disulfide bond" evidence="9">
    <location>
        <begin position="932"/>
        <end position="941"/>
    </location>
</feature>
<feature type="domain" description="G-protein coupled receptors family 1 profile" evidence="13">
    <location>
        <begin position="1183"/>
        <end position="1440"/>
    </location>
</feature>
<evidence type="ECO:0000313" key="16">
    <source>
        <dbReference type="Proteomes" id="UP000663832"/>
    </source>
</evidence>
<dbReference type="SMART" id="SM00181">
    <property type="entry name" value="EGF"/>
    <property type="match status" value="3"/>
</dbReference>
<feature type="disulfide bond" evidence="9">
    <location>
        <begin position="834"/>
        <end position="851"/>
    </location>
</feature>
<dbReference type="Proteomes" id="UP000663832">
    <property type="component" value="Unassembled WGS sequence"/>
</dbReference>
<feature type="domain" description="EGF-like" evidence="12">
    <location>
        <begin position="826"/>
        <end position="863"/>
    </location>
</feature>
<dbReference type="Gene3D" id="2.10.25.10">
    <property type="entry name" value="Laminin"/>
    <property type="match status" value="3"/>
</dbReference>
<dbReference type="InterPro" id="IPR002172">
    <property type="entry name" value="LDrepeatLR_classA_rpt"/>
</dbReference>
<dbReference type="Pfam" id="PF00001">
    <property type="entry name" value="7tm_1"/>
    <property type="match status" value="1"/>
</dbReference>
<dbReference type="InterPro" id="IPR036055">
    <property type="entry name" value="LDL_receptor-like_sf"/>
</dbReference>
<dbReference type="PROSITE" id="PS01209">
    <property type="entry name" value="LDLRA_1"/>
    <property type="match status" value="1"/>
</dbReference>
<keyword evidence="9" id="KW-0245">EGF-like domain</keyword>
<dbReference type="SUPFAM" id="SSF57196">
    <property type="entry name" value="EGF/Laminin"/>
    <property type="match status" value="1"/>
</dbReference>
<evidence type="ECO:0000259" key="12">
    <source>
        <dbReference type="PROSITE" id="PS50026"/>
    </source>
</evidence>
<feature type="transmembrane region" description="Helical" evidence="11">
    <location>
        <begin position="1421"/>
        <end position="1442"/>
    </location>
</feature>
<dbReference type="Gene3D" id="4.10.400.10">
    <property type="entry name" value="Low-density Lipoprotein Receptor"/>
    <property type="match status" value="2"/>
</dbReference>
<dbReference type="GO" id="GO:0004930">
    <property type="term" value="F:G protein-coupled receptor activity"/>
    <property type="evidence" value="ECO:0007669"/>
    <property type="project" value="InterPro"/>
</dbReference>
<feature type="disulfide bond" evidence="9">
    <location>
        <begin position="853"/>
        <end position="862"/>
    </location>
</feature>
<keyword evidence="7" id="KW-0675">Receptor</keyword>
<evidence type="ECO:0000256" key="5">
    <source>
        <dbReference type="ARBA" id="ARBA00023136"/>
    </source>
</evidence>
<dbReference type="SMART" id="SM00192">
    <property type="entry name" value="LDLa"/>
    <property type="match status" value="7"/>
</dbReference>
<evidence type="ECO:0000256" key="6">
    <source>
        <dbReference type="ARBA" id="ARBA00023157"/>
    </source>
</evidence>
<gene>
    <name evidence="14" type="ORF">BJG266_LOCUS23771</name>
    <name evidence="15" type="ORF">QVE165_LOCUS31547</name>
</gene>
<protein>
    <submittedName>
        <fullName evidence="14">Uncharacterized protein</fullName>
    </submittedName>
</protein>
<dbReference type="Proteomes" id="UP000663877">
    <property type="component" value="Unassembled WGS sequence"/>
</dbReference>
<feature type="disulfide bond" evidence="10">
    <location>
        <begin position="582"/>
        <end position="597"/>
    </location>
</feature>
<feature type="transmembrane region" description="Helical" evidence="11">
    <location>
        <begin position="1288"/>
        <end position="1306"/>
    </location>
</feature>
<feature type="disulfide bond" evidence="9">
    <location>
        <begin position="1126"/>
        <end position="1135"/>
    </location>
</feature>
<dbReference type="PROSITE" id="PS50262">
    <property type="entry name" value="G_PROTEIN_RECEP_F1_2"/>
    <property type="match status" value="1"/>
</dbReference>
<dbReference type="InterPro" id="IPR051221">
    <property type="entry name" value="LDLR-related"/>
</dbReference>
<accession>A0A814SHY1</accession>
<evidence type="ECO:0000256" key="9">
    <source>
        <dbReference type="PROSITE-ProRule" id="PRU00076"/>
    </source>
</evidence>
<feature type="transmembrane region" description="Helical" evidence="11">
    <location>
        <begin position="1338"/>
        <end position="1363"/>
    </location>
</feature>
<organism evidence="14 17">
    <name type="scientific">Adineta steineri</name>
    <dbReference type="NCBI Taxonomy" id="433720"/>
    <lineage>
        <taxon>Eukaryota</taxon>
        <taxon>Metazoa</taxon>
        <taxon>Spiralia</taxon>
        <taxon>Gnathifera</taxon>
        <taxon>Rotifera</taxon>
        <taxon>Eurotatoria</taxon>
        <taxon>Bdelloidea</taxon>
        <taxon>Adinetida</taxon>
        <taxon>Adinetidae</taxon>
        <taxon>Adineta</taxon>
    </lineage>
</organism>
<keyword evidence="5 11" id="KW-0472">Membrane</keyword>
<comment type="caution">
    <text evidence="9">Lacks conserved residue(s) required for the propagation of feature annotation.</text>
</comment>
<dbReference type="SUPFAM" id="SSF57424">
    <property type="entry name" value="LDL receptor-like module"/>
    <property type="match status" value="1"/>
</dbReference>
<comment type="caution">
    <text evidence="14">The sequence shown here is derived from an EMBL/GenBank/DDBJ whole genome shotgun (WGS) entry which is preliminary data.</text>
</comment>
<evidence type="ECO:0000313" key="15">
    <source>
        <dbReference type="EMBL" id="CAF1306559.1"/>
    </source>
</evidence>
<evidence type="ECO:0000313" key="14">
    <source>
        <dbReference type="EMBL" id="CAF1145123.1"/>
    </source>
</evidence>
<sequence>MLYEQNITSQNLLEWSTTIDLAERYQIYREHKKDFISVEDDHYSFYNCSWLWFGSFCQYSFEFFDDESFGRFVEYTFRAKTVMLNNPMITCYSHLKCETLLTCLDWRDICDGEMDCLDGTDESDCWALEMNECTTEEFRCHNGQCIPAVFLSDEPMYSDCLDRSDEPINSDFSFTCFENPSFPCEDRSCRPGKYEFSCGDGQCIREMDGICSNGKANFFSNDSCMNAMNCLLKMLDDEDDEDDDDDDDGEEEWCNQLCSDVSCLLDHCPGLFEFPAEPILYGHVRMMFETENVINEAWLPSYICYNEELCKEFLPATIHFNGSACRHINQLDLSAMSNGENLELLIQHLKRIFRVCGVIPTGTYDCNHSNAYQCRNSTKCISKYRLVDGIIDCPFEDDENYNKSCELSDYRFRFRCFDDEKRCFAHSIVTNGYEDCHGGEDEEIDTPVNKQRHIYFPTICDGYEQLIPVIIDGRNETDETECEYWPCDSIYHRCDGVWHCYNGADELDCQGSVCLSFEHMCVLPNAPNKVECLPINRTGDGVIDCLGASDERQYCRMISSKNKNQRFFCWNDTRCISSDDLCDGYNDCKFDDDEQFCMNKILLFGTKFCNEPSTDVGNVLCHLSDSLDKKVYLTLLNMESYPLSLTINNNIEGFSLDIPNPSIKNMLDTDIEDEWTSRCNRGLNIRVRMNDNENVLQQCLCPPSYYGDTCQYQNERISITFQFRVGSDWRTIFSILILLIDHEGKVHSHDRVEYCPYRDCETKFHVNLLYSTRPKNNAKNYSVRIDVFDKLTLNYRASWVFPILFPFLPVYPLAVQLNIPISSVQPTEHCPLPCIHGQCIKYTNTEKMFFCRCDHGWSGSDCSITHRCNCSSDSLCVDQSICLCPIGKFGSLCYLKQISCEKNTCLNNGLCIPNDPRQEIAENLRYSHSCICSENYYGPQCEYRATRIYISFADNFVIPDSLFVHFIESYKYFSHVRSTIMKKISLHQTGFTIYVSNTFNAAFAQFDEKYYLIVLQESHIFEADISTQIIPSHQCLSIQEIFNKTIVNRHLLRRIKYYHIPCQERNELICFYDEVHLCLCDRSRHANCFEFDFNITHDCQGSNPCKNGGQCFQDRLKCPASIICVCDTCFYGSRCQFSTKSFRPSLDAILGYQIRPNLPLNQQSTAVKVSVAITIIIFVLGFVNGLLLLITFGKKRTRNIGCDLYLFISSIVSMVIMNAFLLKTCFLIATQMNLITNRSFILLQCRSIDFIIRIFLDTSDWLNACIACERIMIVSKGVAFDKRKSTKIAKWIIILVLLIVICTNIQEPLYRQLIDDEEEQRIWCIIKLSPSNQIFDSIINLLHFLIPFFINIISALAIIIITARRRSNIHKKQTYQQHFNEQLQNHKHLLISPSILVLLASPRLIISFLSECMKSVRDPWLFLSGYFISFTSSIMTFPVFVLPSQNYKEQFIQSVKSLYCR</sequence>
<evidence type="ECO:0000256" key="1">
    <source>
        <dbReference type="ARBA" id="ARBA00004167"/>
    </source>
</evidence>
<keyword evidence="16" id="KW-1185">Reference proteome</keyword>
<dbReference type="InterPro" id="IPR023415">
    <property type="entry name" value="LDLR_class-A_CS"/>
</dbReference>
<evidence type="ECO:0000256" key="3">
    <source>
        <dbReference type="ARBA" id="ARBA00022737"/>
    </source>
</evidence>
<dbReference type="InterPro" id="IPR000276">
    <property type="entry name" value="GPCR_Rhodpsn"/>
</dbReference>
<dbReference type="Gene3D" id="1.20.1070.10">
    <property type="entry name" value="Rhodopsin 7-helix transmembrane proteins"/>
    <property type="match status" value="1"/>
</dbReference>
<dbReference type="Pfam" id="PF00057">
    <property type="entry name" value="Ldl_recept_a"/>
    <property type="match status" value="1"/>
</dbReference>
<proteinExistence type="predicted"/>
<reference evidence="14" key="1">
    <citation type="submission" date="2021-02" db="EMBL/GenBank/DDBJ databases">
        <authorList>
            <person name="Nowell W R."/>
        </authorList>
    </citation>
    <scope>NUCLEOTIDE SEQUENCE</scope>
</reference>
<dbReference type="EMBL" id="CAJNOI010000162">
    <property type="protein sequence ID" value="CAF1145123.1"/>
    <property type="molecule type" value="Genomic_DNA"/>
</dbReference>
<evidence type="ECO:0000313" key="17">
    <source>
        <dbReference type="Proteomes" id="UP000663877"/>
    </source>
</evidence>
<evidence type="ECO:0000256" key="2">
    <source>
        <dbReference type="ARBA" id="ARBA00022692"/>
    </source>
</evidence>
<dbReference type="PROSITE" id="PS50026">
    <property type="entry name" value="EGF_3"/>
    <property type="match status" value="3"/>
</dbReference>
<dbReference type="PANTHER" id="PTHR22722">
    <property type="entry name" value="LOW-DENSITY LIPOPROTEIN RECEPTOR-RELATED PROTEIN 2-RELATED"/>
    <property type="match status" value="1"/>
</dbReference>
<feature type="transmembrane region" description="Helical" evidence="11">
    <location>
        <begin position="1389"/>
        <end position="1409"/>
    </location>
</feature>
<dbReference type="PROSITE" id="PS00022">
    <property type="entry name" value="EGF_1"/>
    <property type="match status" value="3"/>
</dbReference>
<feature type="transmembrane region" description="Helical" evidence="11">
    <location>
        <begin position="1169"/>
        <end position="1192"/>
    </location>
</feature>
<dbReference type="PRINTS" id="PR00261">
    <property type="entry name" value="LDLRECEPTOR"/>
</dbReference>
<feature type="disulfide bond" evidence="10">
    <location>
        <begin position="133"/>
        <end position="145"/>
    </location>
</feature>
<keyword evidence="2 11" id="KW-0812">Transmembrane</keyword>
<dbReference type="PROSITE" id="PS50068">
    <property type="entry name" value="LDLRA_2"/>
    <property type="match status" value="4"/>
</dbReference>
<dbReference type="OrthoDB" id="9988974at2759"/>
<dbReference type="CDD" id="cd00112">
    <property type="entry name" value="LDLa"/>
    <property type="match status" value="2"/>
</dbReference>
<dbReference type="PROSITE" id="PS01186">
    <property type="entry name" value="EGF_2"/>
    <property type="match status" value="1"/>
</dbReference>
<feature type="domain" description="EGF-like" evidence="12">
    <location>
        <begin position="896"/>
        <end position="942"/>
    </location>
</feature>
<dbReference type="GO" id="GO:0005886">
    <property type="term" value="C:plasma membrane"/>
    <property type="evidence" value="ECO:0007669"/>
    <property type="project" value="TreeGrafter"/>
</dbReference>
<feature type="disulfide bond" evidence="10">
    <location>
        <begin position="91"/>
        <end position="103"/>
    </location>
</feature>
<evidence type="ECO:0000256" key="8">
    <source>
        <dbReference type="ARBA" id="ARBA00023180"/>
    </source>
</evidence>
<feature type="disulfide bond" evidence="10">
    <location>
        <begin position="110"/>
        <end position="125"/>
    </location>
</feature>
<dbReference type="InterPro" id="IPR017452">
    <property type="entry name" value="GPCR_Rhodpsn_7TM"/>
</dbReference>
<keyword evidence="8" id="KW-0325">Glycoprotein</keyword>
<comment type="subcellular location">
    <subcellularLocation>
        <location evidence="1">Membrane</location>
        <topology evidence="1">Single-pass membrane protein</topology>
    </subcellularLocation>
</comment>
<keyword evidence="3" id="KW-0677">Repeat</keyword>
<evidence type="ECO:0000256" key="10">
    <source>
        <dbReference type="PROSITE-ProRule" id="PRU00124"/>
    </source>
</evidence>
<dbReference type="GO" id="GO:0043235">
    <property type="term" value="C:receptor complex"/>
    <property type="evidence" value="ECO:0007669"/>
    <property type="project" value="TreeGrafter"/>
</dbReference>
<feature type="domain" description="EGF-like" evidence="12">
    <location>
        <begin position="1095"/>
        <end position="1136"/>
    </location>
</feature>
<evidence type="ECO:0000256" key="4">
    <source>
        <dbReference type="ARBA" id="ARBA00022989"/>
    </source>
</evidence>
<keyword evidence="6 9" id="KW-1015">Disulfide bond</keyword>
<evidence type="ECO:0000256" key="11">
    <source>
        <dbReference type="SAM" id="Phobius"/>
    </source>
</evidence>
<evidence type="ECO:0000259" key="13">
    <source>
        <dbReference type="PROSITE" id="PS50262"/>
    </source>
</evidence>